<accession>A0AAW0A5U5</accession>
<evidence type="ECO:0000256" key="1">
    <source>
        <dbReference type="SAM" id="SignalP"/>
    </source>
</evidence>
<reference evidence="2 3" key="1">
    <citation type="journal article" date="2024" name="J Genomics">
        <title>Draft genome sequencing and assembly of Favolaschia claudopus CIRM-BRFM 2984 isolated from oak limbs.</title>
        <authorList>
            <person name="Navarro D."/>
            <person name="Drula E."/>
            <person name="Chaduli D."/>
            <person name="Cazenave R."/>
            <person name="Ahrendt S."/>
            <person name="Wang J."/>
            <person name="Lipzen A."/>
            <person name="Daum C."/>
            <person name="Barry K."/>
            <person name="Grigoriev I.V."/>
            <person name="Favel A."/>
            <person name="Rosso M.N."/>
            <person name="Martin F."/>
        </authorList>
    </citation>
    <scope>NUCLEOTIDE SEQUENCE [LARGE SCALE GENOMIC DNA]</scope>
    <source>
        <strain evidence="2 3">CIRM-BRFM 2984</strain>
    </source>
</reference>
<gene>
    <name evidence="2" type="ORF">R3P38DRAFT_3368501</name>
</gene>
<dbReference type="Proteomes" id="UP001362999">
    <property type="component" value="Unassembled WGS sequence"/>
</dbReference>
<dbReference type="EMBL" id="JAWWNJ010000084">
    <property type="protein sequence ID" value="KAK7001238.1"/>
    <property type="molecule type" value="Genomic_DNA"/>
</dbReference>
<comment type="caution">
    <text evidence="2">The sequence shown here is derived from an EMBL/GenBank/DDBJ whole genome shotgun (WGS) entry which is preliminary data.</text>
</comment>
<name>A0AAW0A5U5_9AGAR</name>
<evidence type="ECO:0000313" key="3">
    <source>
        <dbReference type="Proteomes" id="UP001362999"/>
    </source>
</evidence>
<protein>
    <submittedName>
        <fullName evidence="2">Uncharacterized protein</fullName>
    </submittedName>
</protein>
<keyword evidence="3" id="KW-1185">Reference proteome</keyword>
<sequence length="124" mass="14190">MRTLKKLILGIILPILNDASDLFLMLESLRPRDALYRFRFYAAELVDLAQALDIPDPFITQNRYKFSAVEALFSLPTIIRASDHSRQSPGGQHIPVSQYLRSYSNLLGLRPPGRFIPVEVAWEF</sequence>
<feature type="chain" id="PRO_5043519252" evidence="1">
    <location>
        <begin position="20"/>
        <end position="124"/>
    </location>
</feature>
<evidence type="ECO:0000313" key="2">
    <source>
        <dbReference type="EMBL" id="KAK7001238.1"/>
    </source>
</evidence>
<feature type="signal peptide" evidence="1">
    <location>
        <begin position="1"/>
        <end position="19"/>
    </location>
</feature>
<organism evidence="2 3">
    <name type="scientific">Favolaschia claudopus</name>
    <dbReference type="NCBI Taxonomy" id="2862362"/>
    <lineage>
        <taxon>Eukaryota</taxon>
        <taxon>Fungi</taxon>
        <taxon>Dikarya</taxon>
        <taxon>Basidiomycota</taxon>
        <taxon>Agaricomycotina</taxon>
        <taxon>Agaricomycetes</taxon>
        <taxon>Agaricomycetidae</taxon>
        <taxon>Agaricales</taxon>
        <taxon>Marasmiineae</taxon>
        <taxon>Mycenaceae</taxon>
        <taxon>Favolaschia</taxon>
    </lineage>
</organism>
<proteinExistence type="predicted"/>
<dbReference type="AlphaFoldDB" id="A0AAW0A5U5"/>
<keyword evidence="1" id="KW-0732">Signal</keyword>